<dbReference type="PROSITE" id="PS50016">
    <property type="entry name" value="ZF_PHD_2"/>
    <property type="match status" value="1"/>
</dbReference>
<keyword evidence="9" id="KW-1185">Reference proteome</keyword>
<evidence type="ECO:0000256" key="4">
    <source>
        <dbReference type="PROSITE-ProRule" id="PRU00146"/>
    </source>
</evidence>
<dbReference type="EMBL" id="BN001307">
    <property type="protein sequence ID" value="CBF84613.1"/>
    <property type="molecule type" value="Genomic_DNA"/>
</dbReference>
<dbReference type="GeneID" id="2868227"/>
<dbReference type="GO" id="GO:0008270">
    <property type="term" value="F:zinc ion binding"/>
    <property type="evidence" value="ECO:0007669"/>
    <property type="project" value="UniProtKB-KW"/>
</dbReference>
<dbReference type="SMART" id="SM00249">
    <property type="entry name" value="PHD"/>
    <property type="match status" value="1"/>
</dbReference>
<reference evidence="9" key="2">
    <citation type="journal article" date="2009" name="Fungal Genet. Biol.">
        <title>The 2008 update of the Aspergillus nidulans genome annotation: a community effort.</title>
        <authorList>
            <person name="Wortman J.R."/>
            <person name="Gilsenan J.M."/>
            <person name="Joardar V."/>
            <person name="Deegan J."/>
            <person name="Clutterbuck J."/>
            <person name="Andersen M.R."/>
            <person name="Archer D."/>
            <person name="Bencina M."/>
            <person name="Braus G."/>
            <person name="Coutinho P."/>
            <person name="von Dohren H."/>
            <person name="Doonan J."/>
            <person name="Driessen A.J."/>
            <person name="Durek P."/>
            <person name="Espeso E."/>
            <person name="Fekete E."/>
            <person name="Flipphi M."/>
            <person name="Estrada C.G."/>
            <person name="Geysens S."/>
            <person name="Goldman G."/>
            <person name="de Groot P.W."/>
            <person name="Hansen K."/>
            <person name="Harris S.D."/>
            <person name="Heinekamp T."/>
            <person name="Helmstaedt K."/>
            <person name="Henrissat B."/>
            <person name="Hofmann G."/>
            <person name="Homan T."/>
            <person name="Horio T."/>
            <person name="Horiuchi H."/>
            <person name="James S."/>
            <person name="Jones M."/>
            <person name="Karaffa L."/>
            <person name="Karanyi Z."/>
            <person name="Kato M."/>
            <person name="Keller N."/>
            <person name="Kelly D.E."/>
            <person name="Kiel J.A."/>
            <person name="Kim J.M."/>
            <person name="van der Klei I.J."/>
            <person name="Klis F.M."/>
            <person name="Kovalchuk A."/>
            <person name="Krasevec N."/>
            <person name="Kubicek C.P."/>
            <person name="Liu B."/>
            <person name="Maccabe A."/>
            <person name="Meyer V."/>
            <person name="Mirabito P."/>
            <person name="Miskei M."/>
            <person name="Mos M."/>
            <person name="Mullins J."/>
            <person name="Nelson D.R."/>
            <person name="Nielsen J."/>
            <person name="Oakley B.R."/>
            <person name="Osmani S.A."/>
            <person name="Pakula T."/>
            <person name="Paszewski A."/>
            <person name="Paulsen I."/>
            <person name="Pilsyk S."/>
            <person name="Pocsi I."/>
            <person name="Punt P.J."/>
            <person name="Ram A.F."/>
            <person name="Ren Q."/>
            <person name="Robellet X."/>
            <person name="Robson G."/>
            <person name="Seiboth B."/>
            <person name="van Solingen P."/>
            <person name="Specht T."/>
            <person name="Sun J."/>
            <person name="Taheri-Talesh N."/>
            <person name="Takeshita N."/>
            <person name="Ussery D."/>
            <person name="vanKuyk P.A."/>
            <person name="Visser H."/>
            <person name="van de Vondervoort P.J."/>
            <person name="de Vries R.P."/>
            <person name="Walton J."/>
            <person name="Xiang X."/>
            <person name="Xiong Y."/>
            <person name="Zeng A.P."/>
            <person name="Brandt B.W."/>
            <person name="Cornell M.J."/>
            <person name="van den Hondel C.A."/>
            <person name="Visser J."/>
            <person name="Oliver S.G."/>
            <person name="Turner G."/>
        </authorList>
    </citation>
    <scope>GENOME REANNOTATION</scope>
    <source>
        <strain evidence="9">FGSC A4 / ATCC 38163 / CBS 112.46 / NRRL 194 / M139</strain>
    </source>
</reference>
<dbReference type="KEGG" id="ani:ANIA_08939"/>
<reference evidence="9" key="1">
    <citation type="journal article" date="2005" name="Nature">
        <title>Sequencing of Aspergillus nidulans and comparative analysis with A. fumigatus and A. oryzae.</title>
        <authorList>
            <person name="Galagan J.E."/>
            <person name="Calvo S.E."/>
            <person name="Cuomo C."/>
            <person name="Ma L.J."/>
            <person name="Wortman J.R."/>
            <person name="Batzoglou S."/>
            <person name="Lee S.I."/>
            <person name="Basturkmen M."/>
            <person name="Spevak C.C."/>
            <person name="Clutterbuck J."/>
            <person name="Kapitonov V."/>
            <person name="Jurka J."/>
            <person name="Scazzocchio C."/>
            <person name="Farman M."/>
            <person name="Butler J."/>
            <person name="Purcell S."/>
            <person name="Harris S."/>
            <person name="Braus G.H."/>
            <person name="Draht O."/>
            <person name="Busch S."/>
            <person name="D'Enfert C."/>
            <person name="Bouchier C."/>
            <person name="Goldman G.H."/>
            <person name="Bell-Pedersen D."/>
            <person name="Griffiths-Jones S."/>
            <person name="Doonan J.H."/>
            <person name="Yu J."/>
            <person name="Vienken K."/>
            <person name="Pain A."/>
            <person name="Freitag M."/>
            <person name="Selker E.U."/>
            <person name="Archer D.B."/>
            <person name="Penalva M.A."/>
            <person name="Oakley B.R."/>
            <person name="Momany M."/>
            <person name="Tanaka T."/>
            <person name="Kumagai T."/>
            <person name="Asai K."/>
            <person name="Machida M."/>
            <person name="Nierman W.C."/>
            <person name="Denning D.W."/>
            <person name="Caddick M."/>
            <person name="Hynes M."/>
            <person name="Paoletti M."/>
            <person name="Fischer R."/>
            <person name="Miller B."/>
            <person name="Dyer P."/>
            <person name="Sachs M.S."/>
            <person name="Osmani S.A."/>
            <person name="Birren B.W."/>
        </authorList>
    </citation>
    <scope>NUCLEOTIDE SEQUENCE [LARGE SCALE GENOMIC DNA]</scope>
    <source>
        <strain evidence="9">FGSC A4 / ATCC 38163 / CBS 112.46 / NRRL 194 / M139</strain>
    </source>
</reference>
<gene>
    <name evidence="8" type="ORF">ANIA_08939</name>
</gene>
<keyword evidence="3" id="KW-0862">Zinc</keyword>
<sequence>MPSRKGQPRTLAKATGAERRQRTRRSLPVIPATPQAEPETWERTVAEIAQEPMDLHVKKYREWKRNGSPHDTACRVCGATGNSDLKPGRLINCHTCRVAFHFICVPDGSEWATREGLYCPICVKRGWDMSPPGLSPPTSPVPAPAPIERPKGVAPIESAVTAAVPREGPNTDSTNGPKPPQAASEGASFGNSSERIPQSPAVTARAESMRHDEDNNSDPEAPQPKRQRTSRFVTLPSDVDASLGVIYRELESVASLKLQIQELQYKDRQSAQMIKLRDNSIAILRRDLEKYRADDSELARLRDSAARFDQVKREMEELKRKNEMLGAELRKSREETATAQSLVNDWKGKLAQLLNA</sequence>
<dbReference type="InParanoid" id="Q5ARZ1"/>
<keyword evidence="2 4" id="KW-0863">Zinc-finger</keyword>
<dbReference type="InterPro" id="IPR011011">
    <property type="entry name" value="Znf_FYVE_PHD"/>
</dbReference>
<accession>Q5ARZ1</accession>
<evidence type="ECO:0000256" key="1">
    <source>
        <dbReference type="ARBA" id="ARBA00022723"/>
    </source>
</evidence>
<dbReference type="Proteomes" id="UP000000560">
    <property type="component" value="Chromosome VII"/>
</dbReference>
<name>Q5ARZ1_EMENI</name>
<feature type="region of interest" description="Disordered" evidence="6">
    <location>
        <begin position="1"/>
        <end position="39"/>
    </location>
</feature>
<evidence type="ECO:0000256" key="6">
    <source>
        <dbReference type="SAM" id="MobiDB-lite"/>
    </source>
</evidence>
<evidence type="ECO:0000256" key="3">
    <source>
        <dbReference type="ARBA" id="ARBA00022833"/>
    </source>
</evidence>
<feature type="domain" description="PHD-type" evidence="7">
    <location>
        <begin position="71"/>
        <end position="125"/>
    </location>
</feature>
<proteinExistence type="predicted"/>
<dbReference type="RefSeq" id="XP_682208.1">
    <property type="nucleotide sequence ID" value="XM_677116.2"/>
</dbReference>
<evidence type="ECO:0000256" key="5">
    <source>
        <dbReference type="SAM" id="Coils"/>
    </source>
</evidence>
<dbReference type="eggNOG" id="ENOG502SQET">
    <property type="taxonomic scope" value="Eukaryota"/>
</dbReference>
<dbReference type="PROSITE" id="PS01359">
    <property type="entry name" value="ZF_PHD_1"/>
    <property type="match status" value="1"/>
</dbReference>
<organism evidence="8 9">
    <name type="scientific">Emericella nidulans (strain FGSC A4 / ATCC 38163 / CBS 112.46 / NRRL 194 / M139)</name>
    <name type="common">Aspergillus nidulans</name>
    <dbReference type="NCBI Taxonomy" id="227321"/>
    <lineage>
        <taxon>Eukaryota</taxon>
        <taxon>Fungi</taxon>
        <taxon>Dikarya</taxon>
        <taxon>Ascomycota</taxon>
        <taxon>Pezizomycotina</taxon>
        <taxon>Eurotiomycetes</taxon>
        <taxon>Eurotiomycetidae</taxon>
        <taxon>Eurotiales</taxon>
        <taxon>Aspergillaceae</taxon>
        <taxon>Aspergillus</taxon>
        <taxon>Aspergillus subgen. Nidulantes</taxon>
    </lineage>
</organism>
<dbReference type="Gene3D" id="3.30.40.10">
    <property type="entry name" value="Zinc/RING finger domain, C3HC4 (zinc finger)"/>
    <property type="match status" value="1"/>
</dbReference>
<dbReference type="STRING" id="227321.Q5ARZ1"/>
<evidence type="ECO:0000313" key="9">
    <source>
        <dbReference type="Proteomes" id="UP000000560"/>
    </source>
</evidence>
<dbReference type="HOGENOM" id="CLU_050273_0_0_1"/>
<feature type="region of interest" description="Disordered" evidence="6">
    <location>
        <begin position="163"/>
        <end position="233"/>
    </location>
</feature>
<dbReference type="InterPro" id="IPR001965">
    <property type="entry name" value="Znf_PHD"/>
</dbReference>
<dbReference type="OMA" id="FTWLSQN"/>
<evidence type="ECO:0000313" key="8">
    <source>
        <dbReference type="EMBL" id="CBF84613.1"/>
    </source>
</evidence>
<feature type="coiled-coil region" evidence="5">
    <location>
        <begin position="301"/>
        <end position="335"/>
    </location>
</feature>
<evidence type="ECO:0000259" key="7">
    <source>
        <dbReference type="PROSITE" id="PS50016"/>
    </source>
</evidence>
<dbReference type="InterPro" id="IPR019786">
    <property type="entry name" value="Zinc_finger_PHD-type_CS"/>
</dbReference>
<dbReference type="OrthoDB" id="336088at2759"/>
<accession>C8VLG9</accession>
<keyword evidence="5" id="KW-0175">Coiled coil</keyword>
<dbReference type="SUPFAM" id="SSF57903">
    <property type="entry name" value="FYVE/PHD zinc finger"/>
    <property type="match status" value="1"/>
</dbReference>
<keyword evidence="1" id="KW-0479">Metal-binding</keyword>
<dbReference type="InterPro" id="IPR013083">
    <property type="entry name" value="Znf_RING/FYVE/PHD"/>
</dbReference>
<protein>
    <submittedName>
        <fullName evidence="8">PHD finger protein (AFU_orthologue AFUA_6G13765)</fullName>
    </submittedName>
</protein>
<dbReference type="VEuPathDB" id="FungiDB:AN8939"/>
<evidence type="ECO:0000256" key="2">
    <source>
        <dbReference type="ARBA" id="ARBA00022771"/>
    </source>
</evidence>
<dbReference type="AlphaFoldDB" id="Q5ARZ1"/>
<dbReference type="InterPro" id="IPR019787">
    <property type="entry name" value="Znf_PHD-finger"/>
</dbReference>